<gene>
    <name evidence="1" type="ORF">ABT39_MTgene2837</name>
</gene>
<geneLocation type="mitochondrion" evidence="1"/>
<organism evidence="1">
    <name type="scientific">Picea glauca</name>
    <name type="common">White spruce</name>
    <name type="synonym">Pinus glauca</name>
    <dbReference type="NCBI Taxonomy" id="3330"/>
    <lineage>
        <taxon>Eukaryota</taxon>
        <taxon>Viridiplantae</taxon>
        <taxon>Streptophyta</taxon>
        <taxon>Embryophyta</taxon>
        <taxon>Tracheophyta</taxon>
        <taxon>Spermatophyta</taxon>
        <taxon>Pinopsida</taxon>
        <taxon>Pinidae</taxon>
        <taxon>Conifers I</taxon>
        <taxon>Pinales</taxon>
        <taxon>Pinaceae</taxon>
        <taxon>Picea</taxon>
    </lineage>
</organism>
<dbReference type="AlphaFoldDB" id="A0A117NIB2"/>
<proteinExistence type="predicted"/>
<reference evidence="1" key="1">
    <citation type="journal article" date="2015" name="Genome Biol. Evol.">
        <title>Organellar Genomes of White Spruce (Picea glauca): Assembly and Annotation.</title>
        <authorList>
            <person name="Jackman S.D."/>
            <person name="Warren R.L."/>
            <person name="Gibb E.A."/>
            <person name="Vandervalk B.P."/>
            <person name="Mohamadi H."/>
            <person name="Chu J."/>
            <person name="Raymond A."/>
            <person name="Pleasance S."/>
            <person name="Coope R."/>
            <person name="Wildung M.R."/>
            <person name="Ritland C.E."/>
            <person name="Bousquet J."/>
            <person name="Jones S.J."/>
            <person name="Bohlmann J."/>
            <person name="Birol I."/>
        </authorList>
    </citation>
    <scope>NUCLEOTIDE SEQUENCE [LARGE SCALE GENOMIC DNA]</scope>
    <source>
        <tissue evidence="1">Flushing bud</tissue>
    </source>
</reference>
<accession>A0A117NIB2</accession>
<sequence length="52" mass="5847">MASPQIKFSLNLINRSCLCRASPQTKAVALRPFLHPLSSLPMWDCQYVTAIK</sequence>
<evidence type="ECO:0000313" key="1">
    <source>
        <dbReference type="EMBL" id="KUM49612.1"/>
    </source>
</evidence>
<keyword evidence="1" id="KW-0496">Mitochondrion</keyword>
<protein>
    <submittedName>
        <fullName evidence="1">Uncharacterized protein</fullName>
    </submittedName>
</protein>
<name>A0A117NIB2_PICGL</name>
<comment type="caution">
    <text evidence="1">The sequence shown here is derived from an EMBL/GenBank/DDBJ whole genome shotgun (WGS) entry which is preliminary data.</text>
</comment>
<dbReference type="EMBL" id="LKAM01000002">
    <property type="protein sequence ID" value="KUM49612.1"/>
    <property type="molecule type" value="Genomic_DNA"/>
</dbReference>